<evidence type="ECO:0000256" key="4">
    <source>
        <dbReference type="ARBA" id="ARBA00022989"/>
    </source>
</evidence>
<feature type="transmembrane region" description="Helical" evidence="7">
    <location>
        <begin position="86"/>
        <end position="107"/>
    </location>
</feature>
<evidence type="ECO:0000259" key="8">
    <source>
        <dbReference type="Pfam" id="PF04138"/>
    </source>
</evidence>
<accession>A0ABW4Q8W3</accession>
<dbReference type="Proteomes" id="UP001597307">
    <property type="component" value="Unassembled WGS sequence"/>
</dbReference>
<organism evidence="9 10">
    <name type="scientific">Arthrobacter flavus</name>
    <dbReference type="NCBI Taxonomy" id="95172"/>
    <lineage>
        <taxon>Bacteria</taxon>
        <taxon>Bacillati</taxon>
        <taxon>Actinomycetota</taxon>
        <taxon>Actinomycetes</taxon>
        <taxon>Micrococcales</taxon>
        <taxon>Micrococcaceae</taxon>
        <taxon>Arthrobacter</taxon>
    </lineage>
</organism>
<evidence type="ECO:0000256" key="6">
    <source>
        <dbReference type="SAM" id="MobiDB-lite"/>
    </source>
</evidence>
<gene>
    <name evidence="9" type="ORF">ACFSFX_11260</name>
</gene>
<evidence type="ECO:0000256" key="3">
    <source>
        <dbReference type="ARBA" id="ARBA00022692"/>
    </source>
</evidence>
<feature type="domain" description="GtrA/DPMS transmembrane" evidence="8">
    <location>
        <begin position="22"/>
        <end position="143"/>
    </location>
</feature>
<proteinExistence type="inferred from homology"/>
<dbReference type="EMBL" id="JBHUGA010000040">
    <property type="protein sequence ID" value="MFD1847175.1"/>
    <property type="molecule type" value="Genomic_DNA"/>
</dbReference>
<comment type="similarity">
    <text evidence="2">Belongs to the GtrA family.</text>
</comment>
<feature type="compositionally biased region" description="Basic and acidic residues" evidence="6">
    <location>
        <begin position="156"/>
        <end position="178"/>
    </location>
</feature>
<feature type="region of interest" description="Disordered" evidence="6">
    <location>
        <begin position="156"/>
        <end position="211"/>
    </location>
</feature>
<evidence type="ECO:0000256" key="7">
    <source>
        <dbReference type="SAM" id="Phobius"/>
    </source>
</evidence>
<evidence type="ECO:0000313" key="10">
    <source>
        <dbReference type="Proteomes" id="UP001597307"/>
    </source>
</evidence>
<evidence type="ECO:0000256" key="5">
    <source>
        <dbReference type="ARBA" id="ARBA00023136"/>
    </source>
</evidence>
<feature type="compositionally biased region" description="Pro residues" evidence="6">
    <location>
        <begin position="202"/>
        <end position="211"/>
    </location>
</feature>
<keyword evidence="10" id="KW-1185">Reference proteome</keyword>
<comment type="caution">
    <text evidence="9">The sequence shown here is derived from an EMBL/GenBank/DDBJ whole genome shotgun (WGS) entry which is preliminary data.</text>
</comment>
<sequence length="211" mass="23643">MFSRVAERIRGLASLFWREVAKFGAVGGVAFVIDNGLFWYLIHGPMADSEVKARFVSASVATVFSWIANRYWTFRRRRQANPMRELTMFVFINVIGMGIAAGCVWIAKYPLDITDRPTLFFAGVVGTVLATILRFVAYRFWVFNVELDEDPAFSHDRELFGHPDESHPDESHPDERGADGQVSETSGAPAGPRMVDSLDSPSPDPTLPRDQ</sequence>
<reference evidence="10" key="1">
    <citation type="journal article" date="2019" name="Int. J. Syst. Evol. Microbiol.">
        <title>The Global Catalogue of Microorganisms (GCM) 10K type strain sequencing project: providing services to taxonomists for standard genome sequencing and annotation.</title>
        <authorList>
            <consortium name="The Broad Institute Genomics Platform"/>
            <consortium name="The Broad Institute Genome Sequencing Center for Infectious Disease"/>
            <person name="Wu L."/>
            <person name="Ma J."/>
        </authorList>
    </citation>
    <scope>NUCLEOTIDE SEQUENCE [LARGE SCALE GENOMIC DNA]</scope>
    <source>
        <strain evidence="10">JCM 11496</strain>
    </source>
</reference>
<name>A0ABW4Q8W3_9MICC</name>
<evidence type="ECO:0000256" key="2">
    <source>
        <dbReference type="ARBA" id="ARBA00009399"/>
    </source>
</evidence>
<evidence type="ECO:0000256" key="1">
    <source>
        <dbReference type="ARBA" id="ARBA00004141"/>
    </source>
</evidence>
<dbReference type="PANTHER" id="PTHR38459">
    <property type="entry name" value="PROPHAGE BACTOPRENOL-LINKED GLUCOSE TRANSLOCASE HOMOLOG"/>
    <property type="match status" value="1"/>
</dbReference>
<dbReference type="PANTHER" id="PTHR38459:SF1">
    <property type="entry name" value="PROPHAGE BACTOPRENOL-LINKED GLUCOSE TRANSLOCASE HOMOLOG"/>
    <property type="match status" value="1"/>
</dbReference>
<comment type="subcellular location">
    <subcellularLocation>
        <location evidence="1">Membrane</location>
        <topology evidence="1">Multi-pass membrane protein</topology>
    </subcellularLocation>
</comment>
<keyword evidence="3 7" id="KW-0812">Transmembrane</keyword>
<feature type="transmembrane region" description="Helical" evidence="7">
    <location>
        <begin position="119"/>
        <end position="137"/>
    </location>
</feature>
<feature type="transmembrane region" description="Helical" evidence="7">
    <location>
        <begin position="54"/>
        <end position="74"/>
    </location>
</feature>
<dbReference type="Pfam" id="PF04138">
    <property type="entry name" value="GtrA_DPMS_TM"/>
    <property type="match status" value="1"/>
</dbReference>
<dbReference type="InterPro" id="IPR007267">
    <property type="entry name" value="GtrA_DPMS_TM"/>
</dbReference>
<keyword evidence="4 7" id="KW-1133">Transmembrane helix</keyword>
<protein>
    <submittedName>
        <fullName evidence="9">GtrA family protein</fullName>
    </submittedName>
</protein>
<keyword evidence="5 7" id="KW-0472">Membrane</keyword>
<dbReference type="RefSeq" id="WP_343878893.1">
    <property type="nucleotide sequence ID" value="NZ_BAAAIJ010000032.1"/>
</dbReference>
<dbReference type="InterPro" id="IPR051401">
    <property type="entry name" value="GtrA_CellWall_Glycosyl"/>
</dbReference>
<evidence type="ECO:0000313" key="9">
    <source>
        <dbReference type="EMBL" id="MFD1847175.1"/>
    </source>
</evidence>
<feature type="transmembrane region" description="Helical" evidence="7">
    <location>
        <begin position="20"/>
        <end position="42"/>
    </location>
</feature>